<dbReference type="EMBL" id="BARU01008654">
    <property type="protein sequence ID" value="GAH43808.1"/>
    <property type="molecule type" value="Genomic_DNA"/>
</dbReference>
<sequence length="271" mass="29380">MNLSVGPSERLRGEVHIPPNKSHSFRALIMAALADGASHIASPAVSNDWMRGIEALEMFGAEVHPKADDVWEVIGVGGELQTPDDVVDCGNSGLILRFFTALAACCEGYTVLTGDHSLRHIRLCQPVIDALHGLGAWGVCTKGDGHAPVVVRGKLKGGRTEIDAMDSQPVSAILIAASLAEAPSEIIAIRPGEKPWVQMTLNWLQRCGVEFSNENFKRYRVRGHSRWPAFDVTIPLDWSAAMYAIVAAVITPRSELRMPGMDFADCQGDKE</sequence>
<dbReference type="AlphaFoldDB" id="X1HET2"/>
<evidence type="ECO:0000256" key="1">
    <source>
        <dbReference type="ARBA" id="ARBA00022679"/>
    </source>
</evidence>
<dbReference type="SUPFAM" id="SSF55205">
    <property type="entry name" value="EPT/RTPC-like"/>
    <property type="match status" value="1"/>
</dbReference>
<keyword evidence="1" id="KW-0808">Transferase</keyword>
<evidence type="ECO:0000259" key="2">
    <source>
        <dbReference type="Pfam" id="PF00275"/>
    </source>
</evidence>
<dbReference type="Pfam" id="PF00275">
    <property type="entry name" value="EPSP_synthase"/>
    <property type="match status" value="1"/>
</dbReference>
<gene>
    <name evidence="3" type="ORF">S03H2_16869</name>
</gene>
<reference evidence="3" key="1">
    <citation type="journal article" date="2014" name="Front. Microbiol.">
        <title>High frequency of phylogenetically diverse reductive dehalogenase-homologous genes in deep subseafloor sedimentary metagenomes.</title>
        <authorList>
            <person name="Kawai M."/>
            <person name="Futagami T."/>
            <person name="Toyoda A."/>
            <person name="Takaki Y."/>
            <person name="Nishi S."/>
            <person name="Hori S."/>
            <person name="Arai W."/>
            <person name="Tsubouchi T."/>
            <person name="Morono Y."/>
            <person name="Uchiyama I."/>
            <person name="Ito T."/>
            <person name="Fujiyama A."/>
            <person name="Inagaki F."/>
            <person name="Takami H."/>
        </authorList>
    </citation>
    <scope>NUCLEOTIDE SEQUENCE</scope>
    <source>
        <strain evidence="3">Expedition CK06-06</strain>
    </source>
</reference>
<dbReference type="InterPro" id="IPR036968">
    <property type="entry name" value="Enolpyruvate_Tfrase_sf"/>
</dbReference>
<dbReference type="PANTHER" id="PTHR21090">
    <property type="entry name" value="AROM/DEHYDROQUINATE SYNTHASE"/>
    <property type="match status" value="1"/>
</dbReference>
<feature type="domain" description="Enolpyruvate transferase" evidence="2">
    <location>
        <begin position="7"/>
        <end position="270"/>
    </location>
</feature>
<dbReference type="InterPro" id="IPR013792">
    <property type="entry name" value="RNA3'P_cycl/enolpyr_Trfase_a/b"/>
</dbReference>
<protein>
    <recommendedName>
        <fullName evidence="2">Enolpyruvate transferase domain-containing protein</fullName>
    </recommendedName>
</protein>
<proteinExistence type="predicted"/>
<dbReference type="PANTHER" id="PTHR21090:SF5">
    <property type="entry name" value="PENTAFUNCTIONAL AROM POLYPEPTIDE"/>
    <property type="match status" value="1"/>
</dbReference>
<name>X1HET2_9ZZZZ</name>
<accession>X1HET2</accession>
<feature type="non-terminal residue" evidence="3">
    <location>
        <position position="271"/>
    </location>
</feature>
<dbReference type="Gene3D" id="3.65.10.10">
    <property type="entry name" value="Enolpyruvate transferase domain"/>
    <property type="match status" value="2"/>
</dbReference>
<dbReference type="GO" id="GO:0009423">
    <property type="term" value="P:chorismate biosynthetic process"/>
    <property type="evidence" value="ECO:0007669"/>
    <property type="project" value="TreeGrafter"/>
</dbReference>
<evidence type="ECO:0000313" key="3">
    <source>
        <dbReference type="EMBL" id="GAH43808.1"/>
    </source>
</evidence>
<dbReference type="GO" id="GO:0003866">
    <property type="term" value="F:3-phosphoshikimate 1-carboxyvinyltransferase activity"/>
    <property type="evidence" value="ECO:0007669"/>
    <property type="project" value="TreeGrafter"/>
</dbReference>
<dbReference type="InterPro" id="IPR001986">
    <property type="entry name" value="Enolpyruvate_Tfrase_dom"/>
</dbReference>
<organism evidence="3">
    <name type="scientific">marine sediment metagenome</name>
    <dbReference type="NCBI Taxonomy" id="412755"/>
    <lineage>
        <taxon>unclassified sequences</taxon>
        <taxon>metagenomes</taxon>
        <taxon>ecological metagenomes</taxon>
    </lineage>
</organism>
<comment type="caution">
    <text evidence="3">The sequence shown here is derived from an EMBL/GenBank/DDBJ whole genome shotgun (WGS) entry which is preliminary data.</text>
</comment>